<dbReference type="AlphaFoldDB" id="A0A011UUZ0"/>
<comment type="caution">
    <text evidence="1">The sequence shown here is derived from an EMBL/GenBank/DDBJ whole genome shotgun (WGS) entry which is preliminary data.</text>
</comment>
<evidence type="ECO:0000313" key="1">
    <source>
        <dbReference type="EMBL" id="EXL10071.1"/>
    </source>
</evidence>
<dbReference type="CDD" id="cd08054">
    <property type="entry name" value="gp6"/>
    <property type="match status" value="1"/>
</dbReference>
<dbReference type="HOGENOM" id="CLU_085951_0_1_5"/>
<dbReference type="Proteomes" id="UP000294958">
    <property type="component" value="Unassembled WGS sequence"/>
</dbReference>
<protein>
    <submittedName>
        <fullName evidence="2">Putative phiE125 gp8 family phage protein</fullName>
    </submittedName>
</protein>
<gene>
    <name evidence="1" type="ORF">BG36_07855</name>
    <name evidence="2" type="ORF">DES43_10555</name>
</gene>
<dbReference type="eggNOG" id="ENOG5032SBG">
    <property type="taxonomic scope" value="Bacteria"/>
</dbReference>
<keyword evidence="4" id="KW-1185">Reference proteome</keyword>
<name>A0A011UUZ0_9HYPH</name>
<dbReference type="NCBIfam" id="TIGR01560">
    <property type="entry name" value="put_DNA_pack"/>
    <property type="match status" value="1"/>
</dbReference>
<dbReference type="NCBIfam" id="TIGR02215">
    <property type="entry name" value="phage_chp_gp8"/>
    <property type="match status" value="1"/>
</dbReference>
<dbReference type="InterPro" id="IPR006450">
    <property type="entry name" value="Phage_HK97_gp6-like"/>
</dbReference>
<dbReference type="EMBL" id="JENY01000002">
    <property type="protein sequence ID" value="EXL10071.1"/>
    <property type="molecule type" value="Genomic_DNA"/>
</dbReference>
<evidence type="ECO:0000313" key="3">
    <source>
        <dbReference type="Proteomes" id="UP000019849"/>
    </source>
</evidence>
<reference evidence="1 3" key="1">
    <citation type="submission" date="2014-02" db="EMBL/GenBank/DDBJ databases">
        <title>Aquamicrobium defluvii Genome sequencing.</title>
        <authorList>
            <person name="Wang X."/>
        </authorList>
    </citation>
    <scope>NUCLEOTIDE SEQUENCE [LARGE SCALE GENOMIC DNA]</scope>
    <source>
        <strain evidence="1 3">W13Z1</strain>
    </source>
</reference>
<dbReference type="RefSeq" id="WP_035023003.1">
    <property type="nucleotide sequence ID" value="NZ_KK073878.1"/>
</dbReference>
<dbReference type="Gene3D" id="1.10.3230.30">
    <property type="entry name" value="Phage gp6-like head-tail connector protein"/>
    <property type="match status" value="1"/>
</dbReference>
<dbReference type="STRING" id="69279.BG36_07855"/>
<dbReference type="EMBL" id="SNZF01000005">
    <property type="protein sequence ID" value="TDR36390.1"/>
    <property type="molecule type" value="Genomic_DNA"/>
</dbReference>
<dbReference type="InterPro" id="IPR021146">
    <property type="entry name" value="Phage_gp6-like_head-tail"/>
</dbReference>
<organism evidence="1 3">
    <name type="scientific">Aquamicrobium defluvii</name>
    <dbReference type="NCBI Taxonomy" id="69279"/>
    <lineage>
        <taxon>Bacteria</taxon>
        <taxon>Pseudomonadati</taxon>
        <taxon>Pseudomonadota</taxon>
        <taxon>Alphaproteobacteria</taxon>
        <taxon>Hyphomicrobiales</taxon>
        <taxon>Phyllobacteriaceae</taxon>
        <taxon>Aquamicrobium</taxon>
    </lineage>
</organism>
<accession>A0A011UUZ0</accession>
<dbReference type="Proteomes" id="UP000019849">
    <property type="component" value="Unassembled WGS sequence"/>
</dbReference>
<proteinExistence type="predicted"/>
<reference evidence="2 4" key="2">
    <citation type="submission" date="2019-03" db="EMBL/GenBank/DDBJ databases">
        <title>Genomic Encyclopedia of Type Strains, Phase IV (KMG-IV): sequencing the most valuable type-strain genomes for metagenomic binning, comparative biology and taxonomic classification.</title>
        <authorList>
            <person name="Goeker M."/>
        </authorList>
    </citation>
    <scope>NUCLEOTIDE SEQUENCE [LARGE SCALE GENOMIC DNA]</scope>
    <source>
        <strain evidence="2 4">DSM 11603</strain>
    </source>
</reference>
<dbReference type="InterPro" id="IPR011738">
    <property type="entry name" value="Phage_CHP"/>
</dbReference>
<evidence type="ECO:0000313" key="2">
    <source>
        <dbReference type="EMBL" id="TDR36390.1"/>
    </source>
</evidence>
<dbReference type="PATRIC" id="fig|69279.3.peg.475"/>
<dbReference type="Pfam" id="PF05135">
    <property type="entry name" value="Phage_connect_1"/>
    <property type="match status" value="1"/>
</dbReference>
<evidence type="ECO:0000313" key="4">
    <source>
        <dbReference type="Proteomes" id="UP000294958"/>
    </source>
</evidence>
<dbReference type="OrthoDB" id="7597216at2"/>
<sequence>MTLIRTVEPSAEPVTLAEAKAHLRIDHSSEDDLLAGLIRAARAEVERATGLALIEQSWRLLLDAWPRNGAVTIALHPVRTILSVTAYGPDGEASLVNPASYQADTVSRPSRIRFGDAPPALRTMNGIEIDFTAGFGEAGTDVPDLLRRAMLLLVAHWYEFRTAFGPRDQPVGYPAGYDRLIAPFRTRRL</sequence>